<name>A0A195BR51_9HYME</name>
<dbReference type="Proteomes" id="UP000078540">
    <property type="component" value="Unassembled WGS sequence"/>
</dbReference>
<dbReference type="AlphaFoldDB" id="A0A195BR51"/>
<protein>
    <submittedName>
        <fullName evidence="1">Uncharacterized protein</fullName>
    </submittedName>
</protein>
<dbReference type="EMBL" id="KQ976419">
    <property type="protein sequence ID" value="KYM89363.1"/>
    <property type="molecule type" value="Genomic_DNA"/>
</dbReference>
<organism evidence="1 2">
    <name type="scientific">Atta colombica</name>
    <dbReference type="NCBI Taxonomy" id="520822"/>
    <lineage>
        <taxon>Eukaryota</taxon>
        <taxon>Metazoa</taxon>
        <taxon>Ecdysozoa</taxon>
        <taxon>Arthropoda</taxon>
        <taxon>Hexapoda</taxon>
        <taxon>Insecta</taxon>
        <taxon>Pterygota</taxon>
        <taxon>Neoptera</taxon>
        <taxon>Endopterygota</taxon>
        <taxon>Hymenoptera</taxon>
        <taxon>Apocrita</taxon>
        <taxon>Aculeata</taxon>
        <taxon>Formicoidea</taxon>
        <taxon>Formicidae</taxon>
        <taxon>Myrmicinae</taxon>
        <taxon>Atta</taxon>
    </lineage>
</organism>
<dbReference type="STRING" id="520822.A0A195BR51"/>
<reference evidence="1 2" key="1">
    <citation type="submission" date="2015-09" db="EMBL/GenBank/DDBJ databases">
        <title>Atta colombica WGS genome.</title>
        <authorList>
            <person name="Nygaard S."/>
            <person name="Hu H."/>
            <person name="Boomsma J."/>
            <person name="Zhang G."/>
        </authorList>
    </citation>
    <scope>NUCLEOTIDE SEQUENCE [LARGE SCALE GENOMIC DNA]</scope>
    <source>
        <strain evidence="1">Treedump-2</strain>
        <tissue evidence="1">Whole body</tissue>
    </source>
</reference>
<evidence type="ECO:0000313" key="1">
    <source>
        <dbReference type="EMBL" id="KYM89363.1"/>
    </source>
</evidence>
<accession>A0A195BR51</accession>
<gene>
    <name evidence="1" type="ORF">ALC53_02440</name>
</gene>
<evidence type="ECO:0000313" key="2">
    <source>
        <dbReference type="Proteomes" id="UP000078540"/>
    </source>
</evidence>
<sequence>MVLRLAEAEEAMYIFRGDPRAMFAQFFDSTSPFHNLFKFAGNRGGFAFHDDDDIDIDMDSFGLGTGSCATKRRISVAFV</sequence>
<keyword evidence="2" id="KW-1185">Reference proteome</keyword>
<proteinExistence type="predicted"/>